<keyword evidence="10" id="KW-0539">Nucleus</keyword>
<dbReference type="PANTHER" id="PTHR28262:SF1">
    <property type="entry name" value="DASH COMPLEX SUBUNIT SPC19"/>
    <property type="match status" value="1"/>
</dbReference>
<keyword evidence="13" id="KW-0175">Coiled coil</keyword>
<evidence type="ECO:0000256" key="4">
    <source>
        <dbReference type="ARBA" id="ARBA00008952"/>
    </source>
</evidence>
<protein>
    <recommendedName>
        <fullName evidence="5">DASH complex subunit SPC19</fullName>
    </recommendedName>
    <alternativeName>
        <fullName evidence="12">Outer kinetochore protein SPC19</fullName>
    </alternativeName>
</protein>
<evidence type="ECO:0000256" key="7">
    <source>
        <dbReference type="ARBA" id="ARBA00022490"/>
    </source>
</evidence>
<keyword evidence="9" id="KW-0206">Cytoskeleton</keyword>
<keyword evidence="7" id="KW-0963">Cytoplasm</keyword>
<dbReference type="GO" id="GO:0005876">
    <property type="term" value="C:spindle microtubule"/>
    <property type="evidence" value="ECO:0007669"/>
    <property type="project" value="InterPro"/>
</dbReference>
<evidence type="ECO:0000313" key="15">
    <source>
        <dbReference type="Proteomes" id="UP000242877"/>
    </source>
</evidence>
<dbReference type="AlphaFoldDB" id="A0A167V0I8"/>
<evidence type="ECO:0000256" key="3">
    <source>
        <dbReference type="ARBA" id="ARBA00004629"/>
    </source>
</evidence>
<dbReference type="Pfam" id="PF08287">
    <property type="entry name" value="DASH_Spc19"/>
    <property type="match status" value="1"/>
</dbReference>
<keyword evidence="8" id="KW-0995">Kinetochore</keyword>
<evidence type="ECO:0000256" key="2">
    <source>
        <dbReference type="ARBA" id="ARBA00004186"/>
    </source>
</evidence>
<evidence type="ECO:0000313" key="14">
    <source>
        <dbReference type="EMBL" id="KZZ86866.1"/>
    </source>
</evidence>
<dbReference type="VEuPathDB" id="FungiDB:AAP_06130"/>
<dbReference type="OrthoDB" id="3361333at2759"/>
<sequence>MAGSLAASVSSLQSSLQLLDSSIAILDEGVSDFPRMAKVLQTRRHFELLPEPTLHDAQKAIMDEIAPSIAHLLNITENHIEKMARREEALRAKSKLQQGRLSHDTGPTYQQRQLVKQKATIAADPGKIAELRRLQQKRERLQYTVERLELQRKQKERQFRKSMAFQ</sequence>
<name>A0A167V0I8_9EURO</name>
<feature type="coiled-coil region" evidence="13">
    <location>
        <begin position="131"/>
        <end position="158"/>
    </location>
</feature>
<evidence type="ECO:0000256" key="9">
    <source>
        <dbReference type="ARBA" id="ARBA00023212"/>
    </source>
</evidence>
<dbReference type="GO" id="GO:0042729">
    <property type="term" value="C:DASH complex"/>
    <property type="evidence" value="ECO:0007669"/>
    <property type="project" value="InterPro"/>
</dbReference>
<dbReference type="PANTHER" id="PTHR28262">
    <property type="entry name" value="DASH COMPLEX SUBUNIT SPC19"/>
    <property type="match status" value="1"/>
</dbReference>
<proteinExistence type="inferred from homology"/>
<evidence type="ECO:0000256" key="5">
    <source>
        <dbReference type="ARBA" id="ARBA00016329"/>
    </source>
</evidence>
<evidence type="ECO:0000256" key="12">
    <source>
        <dbReference type="ARBA" id="ARBA00032583"/>
    </source>
</evidence>
<organism evidence="14 15">
    <name type="scientific">Ascosphaera apis ARSEF 7405</name>
    <dbReference type="NCBI Taxonomy" id="392613"/>
    <lineage>
        <taxon>Eukaryota</taxon>
        <taxon>Fungi</taxon>
        <taxon>Dikarya</taxon>
        <taxon>Ascomycota</taxon>
        <taxon>Pezizomycotina</taxon>
        <taxon>Eurotiomycetes</taxon>
        <taxon>Eurotiomycetidae</taxon>
        <taxon>Onygenales</taxon>
        <taxon>Ascosphaeraceae</taxon>
        <taxon>Ascosphaera</taxon>
    </lineage>
</organism>
<evidence type="ECO:0000256" key="10">
    <source>
        <dbReference type="ARBA" id="ARBA00023242"/>
    </source>
</evidence>
<evidence type="ECO:0000256" key="8">
    <source>
        <dbReference type="ARBA" id="ARBA00022838"/>
    </source>
</evidence>
<evidence type="ECO:0000256" key="11">
    <source>
        <dbReference type="ARBA" id="ARBA00023328"/>
    </source>
</evidence>
<reference evidence="14 15" key="1">
    <citation type="journal article" date="2016" name="Genome Biol. Evol.">
        <title>Divergent and convergent evolution of fungal pathogenicity.</title>
        <authorList>
            <person name="Shang Y."/>
            <person name="Xiao G."/>
            <person name="Zheng P."/>
            <person name="Cen K."/>
            <person name="Zhan S."/>
            <person name="Wang C."/>
        </authorList>
    </citation>
    <scope>NUCLEOTIDE SEQUENCE [LARGE SCALE GENOMIC DNA]</scope>
    <source>
        <strain evidence="14 15">ARSEF 7405</strain>
    </source>
</reference>
<evidence type="ECO:0000256" key="6">
    <source>
        <dbReference type="ARBA" id="ARBA00022454"/>
    </source>
</evidence>
<comment type="similarity">
    <text evidence="4">Belongs to the DASH complex SPC19 family.</text>
</comment>
<dbReference type="InterPro" id="IPR013251">
    <property type="entry name" value="DASH_Spc19"/>
</dbReference>
<comment type="subcellular location">
    <subcellularLocation>
        <location evidence="3">Chromosome</location>
        <location evidence="3">Centromere</location>
        <location evidence="3">Kinetochore</location>
    </subcellularLocation>
    <subcellularLocation>
        <location evidence="2">Cytoplasm</location>
        <location evidence="2">Cytoskeleton</location>
        <location evidence="2">Spindle</location>
    </subcellularLocation>
    <subcellularLocation>
        <location evidence="1">Nucleus</location>
    </subcellularLocation>
</comment>
<dbReference type="EMBL" id="AZGZ01000044">
    <property type="protein sequence ID" value="KZZ86866.1"/>
    <property type="molecule type" value="Genomic_DNA"/>
</dbReference>
<evidence type="ECO:0000256" key="1">
    <source>
        <dbReference type="ARBA" id="ARBA00004123"/>
    </source>
</evidence>
<comment type="caution">
    <text evidence="14">The sequence shown here is derived from an EMBL/GenBank/DDBJ whole genome shotgun (WGS) entry which is preliminary data.</text>
</comment>
<keyword evidence="15" id="KW-1185">Reference proteome</keyword>
<dbReference type="Proteomes" id="UP000242877">
    <property type="component" value="Unassembled WGS sequence"/>
</dbReference>
<dbReference type="GO" id="GO:0008608">
    <property type="term" value="P:attachment of spindle microtubules to kinetochore"/>
    <property type="evidence" value="ECO:0007669"/>
    <property type="project" value="InterPro"/>
</dbReference>
<keyword evidence="11" id="KW-0137">Centromere</keyword>
<accession>A0A167V0I8</accession>
<keyword evidence="6" id="KW-0158">Chromosome</keyword>
<gene>
    <name evidence="14" type="ORF">AAP_06130</name>
</gene>
<evidence type="ECO:0000256" key="13">
    <source>
        <dbReference type="SAM" id="Coils"/>
    </source>
</evidence>